<evidence type="ECO:0000256" key="1">
    <source>
        <dbReference type="SAM" id="MobiDB-lite"/>
    </source>
</evidence>
<accession>U4KZ21</accession>
<gene>
    <name evidence="3" type="ORF">PCON_06860</name>
</gene>
<evidence type="ECO:0000313" key="3">
    <source>
        <dbReference type="EMBL" id="CCX07271.1"/>
    </source>
</evidence>
<dbReference type="GO" id="GO:0005886">
    <property type="term" value="C:plasma membrane"/>
    <property type="evidence" value="ECO:0007669"/>
    <property type="project" value="TreeGrafter"/>
</dbReference>
<dbReference type="InterPro" id="IPR051279">
    <property type="entry name" value="PP1-Reg/Actin-Interact_Protein"/>
</dbReference>
<dbReference type="PANTHER" id="PTHR24112:SF66">
    <property type="entry name" value="LEUCINE-RICH REPEAT, ISOFORM F"/>
    <property type="match status" value="1"/>
</dbReference>
<dbReference type="SUPFAM" id="SSF52047">
    <property type="entry name" value="RNI-like"/>
    <property type="match status" value="1"/>
</dbReference>
<feature type="compositionally biased region" description="Low complexity" evidence="1">
    <location>
        <begin position="786"/>
        <end position="808"/>
    </location>
</feature>
<dbReference type="STRING" id="1076935.U4KZ21"/>
<dbReference type="Gene3D" id="3.80.10.10">
    <property type="entry name" value="Ribonuclease Inhibitor"/>
    <property type="match status" value="1"/>
</dbReference>
<dbReference type="InterPro" id="IPR032675">
    <property type="entry name" value="LRR_dom_sf"/>
</dbReference>
<organism evidence="3 4">
    <name type="scientific">Pyronema omphalodes (strain CBS 100304)</name>
    <name type="common">Pyronema confluens</name>
    <dbReference type="NCBI Taxonomy" id="1076935"/>
    <lineage>
        <taxon>Eukaryota</taxon>
        <taxon>Fungi</taxon>
        <taxon>Dikarya</taxon>
        <taxon>Ascomycota</taxon>
        <taxon>Pezizomycotina</taxon>
        <taxon>Pezizomycetes</taxon>
        <taxon>Pezizales</taxon>
        <taxon>Pyronemataceae</taxon>
        <taxon>Pyronema</taxon>
    </lineage>
</organism>
<feature type="region of interest" description="Disordered" evidence="1">
    <location>
        <begin position="1"/>
        <end position="70"/>
    </location>
</feature>
<reference evidence="3 4" key="1">
    <citation type="journal article" date="2013" name="PLoS Genet.">
        <title>The genome and development-dependent transcriptomes of Pyronema confluens: a window into fungal evolution.</title>
        <authorList>
            <person name="Traeger S."/>
            <person name="Altegoer F."/>
            <person name="Freitag M."/>
            <person name="Gabaldon T."/>
            <person name="Kempken F."/>
            <person name="Kumar A."/>
            <person name="Marcet-Houben M."/>
            <person name="Poggeler S."/>
            <person name="Stajich J.E."/>
            <person name="Nowrousian M."/>
        </authorList>
    </citation>
    <scope>NUCLEOTIDE SEQUENCE [LARGE SCALE GENOMIC DNA]</scope>
    <source>
        <strain evidence="4">CBS 100304</strain>
        <tissue evidence="3">Vegetative mycelium</tissue>
    </source>
</reference>
<evidence type="ECO:0000313" key="4">
    <source>
        <dbReference type="Proteomes" id="UP000018144"/>
    </source>
</evidence>
<dbReference type="SMART" id="SM00368">
    <property type="entry name" value="LRR_RI"/>
    <property type="match status" value="3"/>
</dbReference>
<dbReference type="eggNOG" id="ENOG502RSHR">
    <property type="taxonomic scope" value="Eukaryota"/>
</dbReference>
<feature type="region of interest" description="Disordered" evidence="1">
    <location>
        <begin position="82"/>
        <end position="115"/>
    </location>
</feature>
<proteinExistence type="predicted"/>
<feature type="domain" description="LRR-containing protein second PH" evidence="2">
    <location>
        <begin position="276"/>
        <end position="433"/>
    </location>
</feature>
<feature type="compositionally biased region" description="Low complexity" evidence="1">
    <location>
        <begin position="1"/>
        <end position="24"/>
    </location>
</feature>
<dbReference type="OrthoDB" id="120976at2759"/>
<name>U4KZ21_PYROM</name>
<dbReference type="Pfam" id="PF25353">
    <property type="entry name" value="PH_2nd_LRR"/>
    <property type="match status" value="1"/>
</dbReference>
<dbReference type="GO" id="GO:0034315">
    <property type="term" value="P:regulation of Arp2/3 complex-mediated actin nucleation"/>
    <property type="evidence" value="ECO:0007669"/>
    <property type="project" value="TreeGrafter"/>
</dbReference>
<protein>
    <submittedName>
        <fullName evidence="3">Similar to Leucine-rich repeat-containing protein 16A acc. no. Q5VZK9</fullName>
    </submittedName>
</protein>
<sequence>MAPPTTAASSGRRRSFAFFSRPPTLITDTDAQANWEQPRSERSRPRSLFGAPNGFTDFSPITPTIPTTNGLTSTRVIQRSKTVPRPKSMFGSLRGRESELSSPVMPTYSESSSLEDSSTSEAPWLVLPRSTSFIHFGEVVTGGSLLRKKREFMVLTDMELLKYKTEAKAIEALGHQPKDTRKRASSLVQPGDYASQHTLITPMNQVVAIHYPTSENETKGTVVQVDFLESPTGAPSSTTLSAPTRSEAQIWVDRLRTVAARTVQENSAPPYPDIAIEHIARRLEVEDDYSPTHFQIFRVVQKPGKNGTKSSEDLHKLYSSMCYLAIGIHKVHLVPFRPNTVKNAGTLPPTAASTSFGTLNLTALWLSSVDDSFSITFRSPCQPPVRLNLASSDGQDIIQSLRQASEYLRPMWHLPSFKVDIPSRLNDEALPEIPPTPGDDLNGFDRTLAAYCKAYGVDASNIVYCVHMDVEDAPLFQLYPPTHSRRRYYNALELLAVLRTLRWNEYFVSISFRGISLDSLMHAYDGYGSEYEPTRDRSGRQLNIKASQGGKPLLTHELRALALYSGKLRRMDFFESLKQQGEHGASSPTDASTMDIQACPIVEAIMPLCRRGYTNVDWFDLTGIELGEADLDWLVDAAASRLAHFRGFELQRCGLTERMLTLFLNALITHENTLEGLNISGNPCRLNAATINNAMAYFPFLRKLNISGITKSADEEPILTAETLGMWRLENLDLSETKLNPATVTALSTYLSSPQSLSLRYLALTRCALSATSAALLLRSMSSVYTPQDSPSISPTTSSSPSSSLNSSPPTPRQLHLYIGQNPLHHNPDPLHTAISLSQTPTHLSLRMLDYPLEPPLQSLIRSLTANKSLRYLDLSAISLPFEPSALTSSLLEDLFASNTTLRELDISGEQAVLESASLGSALLKPLSRLAENTTLEILRVERQGLGTRGAMELATVIQRNKTLRELYCEGNEIHLQGFTAMVDALQGNESLLYLPRLDGDRGEMVRGLKERLGEGVVRREWEGPPGGERKGLRAAWGRRRVVGPKLGKLTVDTGREREMRVERDLGLVEEKWEMEVGRMQRLLARNKQRWVREREVRGEGGMVWSDGGRALLWGVDAR</sequence>
<feature type="compositionally biased region" description="Polar residues" evidence="1">
    <location>
        <begin position="59"/>
        <end position="70"/>
    </location>
</feature>
<dbReference type="PANTHER" id="PTHR24112">
    <property type="entry name" value="LEUCINE-RICH REPEAT, ISOFORM F-RELATED"/>
    <property type="match status" value="1"/>
</dbReference>
<feature type="region of interest" description="Disordered" evidence="1">
    <location>
        <begin position="786"/>
        <end position="822"/>
    </location>
</feature>
<dbReference type="AlphaFoldDB" id="U4KZ21"/>
<dbReference type="Proteomes" id="UP000018144">
    <property type="component" value="Unassembled WGS sequence"/>
</dbReference>
<evidence type="ECO:0000259" key="2">
    <source>
        <dbReference type="Pfam" id="PF25353"/>
    </source>
</evidence>
<dbReference type="EMBL" id="HF935347">
    <property type="protein sequence ID" value="CCX07271.1"/>
    <property type="molecule type" value="Genomic_DNA"/>
</dbReference>
<dbReference type="InterPro" id="IPR057334">
    <property type="entry name" value="PH_2nd_LRR"/>
</dbReference>
<feature type="compositionally biased region" description="Polar residues" evidence="1">
    <location>
        <begin position="26"/>
        <end position="37"/>
    </location>
</feature>
<dbReference type="OMA" id="CEDAPCF"/>
<keyword evidence="4" id="KW-1185">Reference proteome</keyword>